<keyword evidence="3 6" id="KW-0812">Transmembrane</keyword>
<proteinExistence type="predicted"/>
<keyword evidence="5 6" id="KW-0472">Membrane</keyword>
<dbReference type="FunFam" id="1.20.1250.20:FF:000057">
    <property type="entry name" value="MFS general substrate transporter"/>
    <property type="match status" value="1"/>
</dbReference>
<feature type="transmembrane region" description="Helical" evidence="6">
    <location>
        <begin position="440"/>
        <end position="458"/>
    </location>
</feature>
<keyword evidence="2" id="KW-0813">Transport</keyword>
<dbReference type="FunFam" id="1.20.1250.20:FF:000013">
    <property type="entry name" value="MFS general substrate transporter"/>
    <property type="match status" value="1"/>
</dbReference>
<feature type="transmembrane region" description="Helical" evidence="6">
    <location>
        <begin position="286"/>
        <end position="306"/>
    </location>
</feature>
<evidence type="ECO:0000256" key="3">
    <source>
        <dbReference type="ARBA" id="ARBA00022692"/>
    </source>
</evidence>
<dbReference type="Gene3D" id="1.20.1250.20">
    <property type="entry name" value="MFS general substrate transporter like domains"/>
    <property type="match status" value="2"/>
</dbReference>
<gene>
    <name evidence="8" type="ORF">BD311DRAFT_803644</name>
</gene>
<feature type="transmembrane region" description="Helical" evidence="6">
    <location>
        <begin position="148"/>
        <end position="166"/>
    </location>
</feature>
<evidence type="ECO:0000256" key="5">
    <source>
        <dbReference type="ARBA" id="ARBA00023136"/>
    </source>
</evidence>
<dbReference type="PANTHER" id="PTHR43791">
    <property type="entry name" value="PERMEASE-RELATED"/>
    <property type="match status" value="1"/>
</dbReference>
<evidence type="ECO:0000259" key="7">
    <source>
        <dbReference type="PROSITE" id="PS50850"/>
    </source>
</evidence>
<dbReference type="Pfam" id="PF07690">
    <property type="entry name" value="MFS_1"/>
    <property type="match status" value="1"/>
</dbReference>
<feature type="transmembrane region" description="Helical" evidence="6">
    <location>
        <begin position="408"/>
        <end position="428"/>
    </location>
</feature>
<dbReference type="SUPFAM" id="SSF103473">
    <property type="entry name" value="MFS general substrate transporter"/>
    <property type="match status" value="1"/>
</dbReference>
<feature type="transmembrane region" description="Helical" evidence="6">
    <location>
        <begin position="118"/>
        <end position="136"/>
    </location>
</feature>
<keyword evidence="4 6" id="KW-1133">Transmembrane helix</keyword>
<feature type="transmembrane region" description="Helical" evidence="6">
    <location>
        <begin position="48"/>
        <end position="64"/>
    </location>
</feature>
<sequence length="487" mass="53912">MSSSKSASLIDVTVTSVVGHDLTSEDGDTEYGGHEARRMLERRLVRKIDLRMSILVILLILNIMDRSNIAAARQRGLETDLGLQGQEYATLLSILYAGFMIMQVPSNMFLNRLGKPSIYLPTAMALWGVINILTGITKDFVGALLARFFLGFVEAAFFPGTLFLLSKWYKRGELGGRIALMFYGTFISNAFGALVASGILDGMDGKLGQAAWRWLFYIDGSLTIFVALCAMFILPDFPSTTTWLSEEERSLAMRRMEEDAGVGDEDETEEGGHLAGLRLALRDWKVWWLALLITNYNISLSCMAYFPTLSATMGFNPTVTLLLCTPPFVFTLIVAFAVSRHSDKTGERFHHITVPIFGGIVGFVIAICTMNTAARYVSLFLMAQSCAGYAVLFTWVSNSFPRPPSKRAVALALVNAFSQLGGIAGSYVWPSAWGPTYRRSYAICISTAGCMIVMCYVFKLHLARLNRELDGEEAEKGVKERGFRYLL</sequence>
<comment type="subcellular location">
    <subcellularLocation>
        <location evidence="1">Membrane</location>
        <topology evidence="1">Multi-pass membrane protein</topology>
    </subcellularLocation>
</comment>
<dbReference type="InterPro" id="IPR020846">
    <property type="entry name" value="MFS_dom"/>
</dbReference>
<dbReference type="OrthoDB" id="2985014at2759"/>
<evidence type="ECO:0000313" key="8">
    <source>
        <dbReference type="EMBL" id="TBU32959.1"/>
    </source>
</evidence>
<feature type="transmembrane region" description="Helical" evidence="6">
    <location>
        <begin position="88"/>
        <end position="106"/>
    </location>
</feature>
<dbReference type="GO" id="GO:0022857">
    <property type="term" value="F:transmembrane transporter activity"/>
    <property type="evidence" value="ECO:0007669"/>
    <property type="project" value="InterPro"/>
</dbReference>
<organism evidence="8">
    <name type="scientific">Dichomitus squalens</name>
    <dbReference type="NCBI Taxonomy" id="114155"/>
    <lineage>
        <taxon>Eukaryota</taxon>
        <taxon>Fungi</taxon>
        <taxon>Dikarya</taxon>
        <taxon>Basidiomycota</taxon>
        <taxon>Agaricomycotina</taxon>
        <taxon>Agaricomycetes</taxon>
        <taxon>Polyporales</taxon>
        <taxon>Polyporaceae</taxon>
        <taxon>Dichomitus</taxon>
    </lineage>
</organism>
<dbReference type="Proteomes" id="UP000292957">
    <property type="component" value="Unassembled WGS sequence"/>
</dbReference>
<feature type="transmembrane region" description="Helical" evidence="6">
    <location>
        <begin position="178"/>
        <end position="200"/>
    </location>
</feature>
<dbReference type="EMBL" id="ML143393">
    <property type="protein sequence ID" value="TBU32959.1"/>
    <property type="molecule type" value="Genomic_DNA"/>
</dbReference>
<evidence type="ECO:0000256" key="6">
    <source>
        <dbReference type="SAM" id="Phobius"/>
    </source>
</evidence>
<feature type="domain" description="Major facilitator superfamily (MFS) profile" evidence="7">
    <location>
        <begin position="51"/>
        <end position="467"/>
    </location>
</feature>
<feature type="transmembrane region" description="Helical" evidence="6">
    <location>
        <begin position="373"/>
        <end position="396"/>
    </location>
</feature>
<feature type="transmembrane region" description="Helical" evidence="6">
    <location>
        <begin position="349"/>
        <end position="367"/>
    </location>
</feature>
<name>A0A4Q9MY29_9APHY</name>
<evidence type="ECO:0000256" key="4">
    <source>
        <dbReference type="ARBA" id="ARBA00022989"/>
    </source>
</evidence>
<feature type="transmembrane region" description="Helical" evidence="6">
    <location>
        <begin position="212"/>
        <end position="234"/>
    </location>
</feature>
<reference evidence="8" key="1">
    <citation type="submission" date="2019-01" db="EMBL/GenBank/DDBJ databases">
        <title>Draft genome sequences of three monokaryotic isolates of the white-rot basidiomycete fungus Dichomitus squalens.</title>
        <authorList>
            <consortium name="DOE Joint Genome Institute"/>
            <person name="Lopez S.C."/>
            <person name="Andreopoulos B."/>
            <person name="Pangilinan J."/>
            <person name="Lipzen A."/>
            <person name="Riley R."/>
            <person name="Ahrendt S."/>
            <person name="Ng V."/>
            <person name="Barry K."/>
            <person name="Daum C."/>
            <person name="Grigoriev I.V."/>
            <person name="Hilden K.S."/>
            <person name="Makela M.R."/>
            <person name="de Vries R.P."/>
        </authorList>
    </citation>
    <scope>NUCLEOTIDE SEQUENCE [LARGE SCALE GENOMIC DNA]</scope>
    <source>
        <strain evidence="8">OM18370.1</strain>
    </source>
</reference>
<dbReference type="GO" id="GO:0016020">
    <property type="term" value="C:membrane"/>
    <property type="evidence" value="ECO:0007669"/>
    <property type="project" value="UniProtKB-SubCell"/>
</dbReference>
<dbReference type="InterPro" id="IPR036259">
    <property type="entry name" value="MFS_trans_sf"/>
</dbReference>
<dbReference type="PANTHER" id="PTHR43791:SF6">
    <property type="entry name" value="TRANSPORTER, PUTATIVE (AFU_ORTHOLOGUE AFUA_1G16690)-RELATED"/>
    <property type="match status" value="1"/>
</dbReference>
<dbReference type="AlphaFoldDB" id="A0A4Q9MY29"/>
<protein>
    <submittedName>
        <fullName evidence="8">Sugar transporter</fullName>
    </submittedName>
</protein>
<accession>A0A4Q9MY29</accession>
<feature type="transmembrane region" description="Helical" evidence="6">
    <location>
        <begin position="318"/>
        <end position="337"/>
    </location>
</feature>
<dbReference type="PROSITE" id="PS50850">
    <property type="entry name" value="MFS"/>
    <property type="match status" value="1"/>
</dbReference>
<dbReference type="InterPro" id="IPR011701">
    <property type="entry name" value="MFS"/>
</dbReference>
<evidence type="ECO:0000256" key="1">
    <source>
        <dbReference type="ARBA" id="ARBA00004141"/>
    </source>
</evidence>
<keyword evidence="8" id="KW-0762">Sugar transport</keyword>
<evidence type="ECO:0000256" key="2">
    <source>
        <dbReference type="ARBA" id="ARBA00022448"/>
    </source>
</evidence>